<dbReference type="PANTHER" id="PTHR42659">
    <property type="entry name" value="XANTHINE DEHYDROGENASE SUBUNIT C-RELATED"/>
    <property type="match status" value="1"/>
</dbReference>
<keyword evidence="6" id="KW-1185">Reference proteome</keyword>
<dbReference type="InterPro" id="IPR002346">
    <property type="entry name" value="Mopterin_DH_FAD-bd"/>
</dbReference>
<name>A0ABW5T2B9_9BACI</name>
<accession>A0ABW5T2B9</accession>
<keyword evidence="1" id="KW-0285">Flavoprotein</keyword>
<dbReference type="InterPro" id="IPR051312">
    <property type="entry name" value="Diverse_Substr_Oxidored"/>
</dbReference>
<feature type="domain" description="FAD-binding PCMH-type" evidence="4">
    <location>
        <begin position="10"/>
        <end position="181"/>
    </location>
</feature>
<comment type="caution">
    <text evidence="5">The sequence shown here is derived from an EMBL/GenBank/DDBJ whole genome shotgun (WGS) entry which is preliminary data.</text>
</comment>
<evidence type="ECO:0000313" key="6">
    <source>
        <dbReference type="Proteomes" id="UP001597520"/>
    </source>
</evidence>
<evidence type="ECO:0000259" key="4">
    <source>
        <dbReference type="PROSITE" id="PS51387"/>
    </source>
</evidence>
<dbReference type="InterPro" id="IPR016169">
    <property type="entry name" value="FAD-bd_PCMH_sub2"/>
</dbReference>
<dbReference type="PANTHER" id="PTHR42659:SF2">
    <property type="entry name" value="XANTHINE DEHYDROGENASE SUBUNIT C-RELATED"/>
    <property type="match status" value="1"/>
</dbReference>
<evidence type="ECO:0000313" key="5">
    <source>
        <dbReference type="EMBL" id="MFD2706137.1"/>
    </source>
</evidence>
<gene>
    <name evidence="5" type="ORF">ACFSUB_11740</name>
</gene>
<dbReference type="Pfam" id="PF03450">
    <property type="entry name" value="CO_deh_flav_C"/>
    <property type="match status" value="1"/>
</dbReference>
<dbReference type="Pfam" id="PF00941">
    <property type="entry name" value="FAD_binding_5"/>
    <property type="match status" value="1"/>
</dbReference>
<dbReference type="PROSITE" id="PS51387">
    <property type="entry name" value="FAD_PCMH"/>
    <property type="match status" value="1"/>
</dbReference>
<dbReference type="Proteomes" id="UP001597520">
    <property type="component" value="Unassembled WGS sequence"/>
</dbReference>
<protein>
    <submittedName>
        <fullName evidence="5">FAD binding domain-containing protein</fullName>
    </submittedName>
</protein>
<dbReference type="RefSeq" id="WP_380713444.1">
    <property type="nucleotide sequence ID" value="NZ_JBHUML010000003.1"/>
</dbReference>
<evidence type="ECO:0000256" key="2">
    <source>
        <dbReference type="ARBA" id="ARBA00022827"/>
    </source>
</evidence>
<sequence length="303" mass="32888">MAAERYAGSVSHVDTPLIRFPRTLEEAWEKKQENGVDASYIAGGTVIQMQRGQGHPYPPVLISLETIEGLKGITIRGDYLEIGPLTTLEACRRSPLLQQHAPCLVEALMSAAAPAVRNRGTIGGNIMYGKGDTLPALLVLDASVSFFDNSGLQSLPLLSFVNKGENTPDLLSGIKIPFPTDGERMISFFKKTGRREAFSLSVINAAGRLMLDEEEKVAGVRLAAGGGNVLPQRLTEAEDTLRGEMLSTNKLRNLHETLAASFHPSGDPYCSGSYKQKAAAYMILSYLYENMEQSLVKGRVEDA</sequence>
<dbReference type="InterPro" id="IPR036318">
    <property type="entry name" value="FAD-bd_PCMH-like_sf"/>
</dbReference>
<dbReference type="InterPro" id="IPR005107">
    <property type="entry name" value="CO_DH_flav_C"/>
</dbReference>
<dbReference type="InterPro" id="IPR036683">
    <property type="entry name" value="CO_DH_flav_C_dom_sf"/>
</dbReference>
<dbReference type="SUPFAM" id="SSF55447">
    <property type="entry name" value="CO dehydrogenase flavoprotein C-terminal domain-like"/>
    <property type="match status" value="1"/>
</dbReference>
<evidence type="ECO:0000256" key="3">
    <source>
        <dbReference type="ARBA" id="ARBA00023002"/>
    </source>
</evidence>
<dbReference type="SUPFAM" id="SSF56176">
    <property type="entry name" value="FAD-binding/transporter-associated domain-like"/>
    <property type="match status" value="1"/>
</dbReference>
<dbReference type="Gene3D" id="3.30.465.10">
    <property type="match status" value="1"/>
</dbReference>
<dbReference type="EMBL" id="JBHUML010000003">
    <property type="protein sequence ID" value="MFD2706137.1"/>
    <property type="molecule type" value="Genomic_DNA"/>
</dbReference>
<dbReference type="Gene3D" id="3.30.390.50">
    <property type="entry name" value="CO dehydrogenase flavoprotein, C-terminal domain"/>
    <property type="match status" value="1"/>
</dbReference>
<dbReference type="SMART" id="SM01092">
    <property type="entry name" value="CO_deh_flav_C"/>
    <property type="match status" value="1"/>
</dbReference>
<evidence type="ECO:0000256" key="1">
    <source>
        <dbReference type="ARBA" id="ARBA00022630"/>
    </source>
</evidence>
<dbReference type="InterPro" id="IPR016166">
    <property type="entry name" value="FAD-bd_PCMH"/>
</dbReference>
<keyword evidence="3" id="KW-0560">Oxidoreductase</keyword>
<proteinExistence type="predicted"/>
<organism evidence="5 6">
    <name type="scientific">Salibacterium lacus</name>
    <dbReference type="NCBI Taxonomy" id="1898109"/>
    <lineage>
        <taxon>Bacteria</taxon>
        <taxon>Bacillati</taxon>
        <taxon>Bacillota</taxon>
        <taxon>Bacilli</taxon>
        <taxon>Bacillales</taxon>
        <taxon>Bacillaceae</taxon>
    </lineage>
</organism>
<keyword evidence="2" id="KW-0274">FAD</keyword>
<reference evidence="6" key="1">
    <citation type="journal article" date="2019" name="Int. J. Syst. Evol. Microbiol.">
        <title>The Global Catalogue of Microorganisms (GCM) 10K type strain sequencing project: providing services to taxonomists for standard genome sequencing and annotation.</title>
        <authorList>
            <consortium name="The Broad Institute Genomics Platform"/>
            <consortium name="The Broad Institute Genome Sequencing Center for Infectious Disease"/>
            <person name="Wu L."/>
            <person name="Ma J."/>
        </authorList>
    </citation>
    <scope>NUCLEOTIDE SEQUENCE [LARGE SCALE GENOMIC DNA]</scope>
    <source>
        <strain evidence="6">KCTC 33792</strain>
    </source>
</reference>